<evidence type="ECO:0000313" key="3">
    <source>
        <dbReference type="Proteomes" id="UP000274541"/>
    </source>
</evidence>
<dbReference type="SUPFAM" id="SSF56801">
    <property type="entry name" value="Acetyl-CoA synthetase-like"/>
    <property type="match status" value="1"/>
</dbReference>
<dbReference type="InterPro" id="IPR000873">
    <property type="entry name" value="AMP-dep_synth/lig_dom"/>
</dbReference>
<protein>
    <submittedName>
        <fullName evidence="2">Amino acid adenylation</fullName>
    </submittedName>
</protein>
<dbReference type="PANTHER" id="PTHR45527">
    <property type="entry name" value="NONRIBOSOMAL PEPTIDE SYNTHETASE"/>
    <property type="match status" value="1"/>
</dbReference>
<dbReference type="PANTHER" id="PTHR45527:SF1">
    <property type="entry name" value="FATTY ACID SYNTHASE"/>
    <property type="match status" value="1"/>
</dbReference>
<feature type="domain" description="AMP-dependent synthetase/ligase" evidence="1">
    <location>
        <begin position="2"/>
        <end position="170"/>
    </location>
</feature>
<comment type="caution">
    <text evidence="2">The sequence shown here is derived from an EMBL/GenBank/DDBJ whole genome shotgun (WGS) entry which is preliminary data.</text>
</comment>
<dbReference type="PRINTS" id="PR00154">
    <property type="entry name" value="AMPBINDING"/>
</dbReference>
<organism evidence="2 3">
    <name type="scientific">Pseudomonas syringae pv. aptata</name>
    <dbReference type="NCBI Taxonomy" id="83167"/>
    <lineage>
        <taxon>Bacteria</taxon>
        <taxon>Pseudomonadati</taxon>
        <taxon>Pseudomonadota</taxon>
        <taxon>Gammaproteobacteria</taxon>
        <taxon>Pseudomonadales</taxon>
        <taxon>Pseudomonadaceae</taxon>
        <taxon>Pseudomonas</taxon>
        <taxon>Pseudomonas syringae</taxon>
    </lineage>
</organism>
<dbReference type="Pfam" id="PF00501">
    <property type="entry name" value="AMP-binding"/>
    <property type="match status" value="1"/>
</dbReference>
<dbReference type="EMBL" id="RBPX01000124">
    <property type="protein sequence ID" value="RMO67382.1"/>
    <property type="molecule type" value="Genomic_DNA"/>
</dbReference>
<accession>A0A3M3XB79</accession>
<dbReference type="Proteomes" id="UP000274541">
    <property type="component" value="Unassembled WGS sequence"/>
</dbReference>
<feature type="non-terminal residue" evidence="2">
    <location>
        <position position="172"/>
    </location>
</feature>
<dbReference type="GO" id="GO:0044550">
    <property type="term" value="P:secondary metabolite biosynthetic process"/>
    <property type="evidence" value="ECO:0007669"/>
    <property type="project" value="TreeGrafter"/>
</dbReference>
<evidence type="ECO:0000259" key="1">
    <source>
        <dbReference type="Pfam" id="PF00501"/>
    </source>
</evidence>
<dbReference type="PROSITE" id="PS00455">
    <property type="entry name" value="AMP_BINDING"/>
    <property type="match status" value="1"/>
</dbReference>
<sequence length="172" mass="18396">MQPGDSVAILLERSHDLLASQLAVLKCAAVYVPLDINAPVERQTFMIEDSQARVLLTHSQVSLTTAAQRVDLDGLKVENFKGTDLALPQSSESVAYIMYTSGSTGTPKGVLVPHRAISRLVINNGYADFNAQDRVAFASNPAFDASTLDVWAPLLNGGCVVVIGQSDLLSPR</sequence>
<name>A0A3M3XB79_PSEAP</name>
<dbReference type="FunFam" id="3.40.50.980:FF:000001">
    <property type="entry name" value="Non-ribosomal peptide synthetase"/>
    <property type="match status" value="1"/>
</dbReference>
<dbReference type="InterPro" id="IPR020459">
    <property type="entry name" value="AMP-binding"/>
</dbReference>
<dbReference type="Gene3D" id="3.40.50.980">
    <property type="match status" value="2"/>
</dbReference>
<evidence type="ECO:0000313" key="2">
    <source>
        <dbReference type="EMBL" id="RMO67382.1"/>
    </source>
</evidence>
<dbReference type="GO" id="GO:0031177">
    <property type="term" value="F:phosphopantetheine binding"/>
    <property type="evidence" value="ECO:0007669"/>
    <property type="project" value="TreeGrafter"/>
</dbReference>
<dbReference type="AlphaFoldDB" id="A0A3M3XB79"/>
<dbReference type="GO" id="GO:0005737">
    <property type="term" value="C:cytoplasm"/>
    <property type="evidence" value="ECO:0007669"/>
    <property type="project" value="TreeGrafter"/>
</dbReference>
<reference evidence="2 3" key="1">
    <citation type="submission" date="2018-08" db="EMBL/GenBank/DDBJ databases">
        <title>Recombination of ecologically and evolutionarily significant loci maintains genetic cohesion in the Pseudomonas syringae species complex.</title>
        <authorList>
            <person name="Dillon M."/>
            <person name="Thakur S."/>
            <person name="Almeida R.N.D."/>
            <person name="Weir B.S."/>
            <person name="Guttman D.S."/>
        </authorList>
    </citation>
    <scope>NUCLEOTIDE SEQUENCE [LARGE SCALE GENOMIC DNA]</scope>
    <source>
        <strain evidence="2 3">ICMP 4388</strain>
    </source>
</reference>
<gene>
    <name evidence="2" type="ORF">ALQ37_05096</name>
</gene>
<dbReference type="InterPro" id="IPR020845">
    <property type="entry name" value="AMP-binding_CS"/>
</dbReference>
<dbReference type="GO" id="GO:0043041">
    <property type="term" value="P:amino acid activation for nonribosomal peptide biosynthetic process"/>
    <property type="evidence" value="ECO:0007669"/>
    <property type="project" value="TreeGrafter"/>
</dbReference>
<proteinExistence type="predicted"/>